<dbReference type="EMBL" id="JAOWKZ010000003">
    <property type="protein sequence ID" value="MCV2872868.1"/>
    <property type="molecule type" value="Genomic_DNA"/>
</dbReference>
<feature type="signal peptide" evidence="2">
    <location>
        <begin position="1"/>
        <end position="21"/>
    </location>
</feature>
<comment type="caution">
    <text evidence="3">The sequence shown here is derived from an EMBL/GenBank/DDBJ whole genome shotgun (WGS) entry which is preliminary data.</text>
</comment>
<evidence type="ECO:0000313" key="3">
    <source>
        <dbReference type="EMBL" id="MCV2872868.1"/>
    </source>
</evidence>
<sequence length="169" mass="17883">MPHLSQQTMAAMAATAFVAMAQPLAAQDLTGKLIEPSQTAPIRETPPSGFWRTLGTQVGETAIGTEYYILDQYDMQSSVGASQTWIQIAPVDPGSDEVDPAKAGWVYFGENASSRSGNFEQSGSDATRSLNFEPGEAVTTRSLSVTPEDEAGAAPDGARSIIILSPEEN</sequence>
<evidence type="ECO:0000256" key="2">
    <source>
        <dbReference type="SAM" id="SignalP"/>
    </source>
</evidence>
<reference evidence="3 4" key="1">
    <citation type="submission" date="2022-10" db="EMBL/GenBank/DDBJ databases">
        <title>Defluviimonas sp. nov., isolated from ocean surface sediments.</title>
        <authorList>
            <person name="He W."/>
            <person name="Wang L."/>
            <person name="Zhang D.-F."/>
        </authorList>
    </citation>
    <scope>NUCLEOTIDE SEQUENCE [LARGE SCALE GENOMIC DNA]</scope>
    <source>
        <strain evidence="3 4">WL0050</strain>
    </source>
</reference>
<evidence type="ECO:0000313" key="4">
    <source>
        <dbReference type="Proteomes" id="UP001652564"/>
    </source>
</evidence>
<feature type="region of interest" description="Disordered" evidence="1">
    <location>
        <begin position="113"/>
        <end position="169"/>
    </location>
</feature>
<accession>A0ABT2ZPC4</accession>
<keyword evidence="2" id="KW-0732">Signal</keyword>
<name>A0ABT2ZPC4_9RHOB</name>
<protein>
    <submittedName>
        <fullName evidence="3">Uncharacterized protein</fullName>
    </submittedName>
</protein>
<feature type="chain" id="PRO_5046546979" evidence="2">
    <location>
        <begin position="22"/>
        <end position="169"/>
    </location>
</feature>
<dbReference type="Proteomes" id="UP001652564">
    <property type="component" value="Unassembled WGS sequence"/>
</dbReference>
<organism evidence="3 4">
    <name type="scientific">Albidovulum litorale</name>
    <dbReference type="NCBI Taxonomy" id="2984134"/>
    <lineage>
        <taxon>Bacteria</taxon>
        <taxon>Pseudomonadati</taxon>
        <taxon>Pseudomonadota</taxon>
        <taxon>Alphaproteobacteria</taxon>
        <taxon>Rhodobacterales</taxon>
        <taxon>Paracoccaceae</taxon>
        <taxon>Albidovulum</taxon>
    </lineage>
</organism>
<proteinExistence type="predicted"/>
<keyword evidence="4" id="KW-1185">Reference proteome</keyword>
<evidence type="ECO:0000256" key="1">
    <source>
        <dbReference type="SAM" id="MobiDB-lite"/>
    </source>
</evidence>
<feature type="compositionally biased region" description="Polar residues" evidence="1">
    <location>
        <begin position="113"/>
        <end position="130"/>
    </location>
</feature>
<gene>
    <name evidence="3" type="ORF">OEZ71_11245</name>
</gene>
<dbReference type="RefSeq" id="WP_263740093.1">
    <property type="nucleotide sequence ID" value="NZ_JAOWKZ010000003.1"/>
</dbReference>